<organism evidence="3 4">
    <name type="scientific">Roseospira goensis</name>
    <dbReference type="NCBI Taxonomy" id="391922"/>
    <lineage>
        <taxon>Bacteria</taxon>
        <taxon>Pseudomonadati</taxon>
        <taxon>Pseudomonadota</taxon>
        <taxon>Alphaproteobacteria</taxon>
        <taxon>Rhodospirillales</taxon>
        <taxon>Rhodospirillaceae</taxon>
        <taxon>Roseospira</taxon>
    </lineage>
</organism>
<protein>
    <submittedName>
        <fullName evidence="3">Uncharacterized protein (DUF927 family)</fullName>
    </submittedName>
</protein>
<keyword evidence="4" id="KW-1185">Reference proteome</keyword>
<accession>A0A7W6S237</accession>
<dbReference type="InterPro" id="IPR034154">
    <property type="entry name" value="TOPRIM_DnaG/twinkle"/>
</dbReference>
<dbReference type="AlphaFoldDB" id="A0A7W6S237"/>
<dbReference type="CDD" id="cd01029">
    <property type="entry name" value="TOPRIM_primases"/>
    <property type="match status" value="1"/>
</dbReference>
<feature type="region of interest" description="Disordered" evidence="1">
    <location>
        <begin position="1"/>
        <end position="42"/>
    </location>
</feature>
<comment type="caution">
    <text evidence="3">The sequence shown here is derived from an EMBL/GenBank/DDBJ whole genome shotgun (WGS) entry which is preliminary data.</text>
</comment>
<dbReference type="RefSeq" id="WP_221237190.1">
    <property type="nucleotide sequence ID" value="NZ_JACIGI010000039.1"/>
</dbReference>
<sequence length="802" mass="86430">MNDSTARAFAPLTDEERATANDARPPKGDKTPIIPVPEDAPPMRFRHPAWGEPVATWPYHDADGRLMGFAARFQFETDGQPDKDVLPLTYCDIGQGKRAWRAKAIPAPRPLYRLPDLVARPDAPVLIVEGEKTADAAATLFPDMVVTTPMGGGKAPHLTDWSPLDGRPVTVWPDHDDPGADFAARVAELAMDAGAASARIVEVPADFPPKWDLADDPPEGADLPALLADAAPWMPPTEEDDGPPADEPKRPGFAAYDTWTPYGRPGLYFHGFGKGDPPPPTDTWICSPIWADAMTEGADGRDHGLLLRFTDPKGRTKEWAAPMSLLAGDGSDLRRELLDQGVRIDIQAGRTLLPRWIMSRFPDREVMAATRTGWLSDRSAYILPHRTIGDAEAVWQGTDAPGTGTAGTLDGWRTEVATRAVGNPLAVLALSAAFAGPLLARVHRQGAGLHLVGDSSTGKSTLLDMAASAWGHPREFGRSWRTTSNGLEAVAAARNDGLLILDEISECDPREVGAVVYALGNGAGKTRATRTGGARPVHRWRVVALSSGERSIAASMAEGGRHQKAGQSARLLDIRCDGRAHGVFDVLNGAPDGRTLSDTLKTATEDHHGHAAPAFIEALLIDGQDHGALLADLRAEPGFAAGAELEGRAASMLALIALAGELARDYGIVPWPEGAALDAATLAFGLWRDGRTEGRPEDEQIFDAVRAFLDRHGDTRFSVVSERDTIQTRDRAGWWRDDQQGQRTYLFTSDALKEAVAGHDLTRALDGLDRAGWIVERDHGKRSKKIRVPGRPVNVYAIRPEG</sequence>
<evidence type="ECO:0000256" key="1">
    <source>
        <dbReference type="SAM" id="MobiDB-lite"/>
    </source>
</evidence>
<evidence type="ECO:0000313" key="4">
    <source>
        <dbReference type="Proteomes" id="UP000555728"/>
    </source>
</evidence>
<dbReference type="SUPFAM" id="SSF52540">
    <property type="entry name" value="P-loop containing nucleoside triphosphate hydrolases"/>
    <property type="match status" value="1"/>
</dbReference>
<evidence type="ECO:0000313" key="3">
    <source>
        <dbReference type="EMBL" id="MBB4287510.1"/>
    </source>
</evidence>
<dbReference type="EMBL" id="JACIGI010000039">
    <property type="protein sequence ID" value="MBB4287510.1"/>
    <property type="molecule type" value="Genomic_DNA"/>
</dbReference>
<gene>
    <name evidence="3" type="ORF">GGD88_003259</name>
</gene>
<dbReference type="InterPro" id="IPR027417">
    <property type="entry name" value="P-loop_NTPase"/>
</dbReference>
<dbReference type="InterPro" id="IPR009270">
    <property type="entry name" value="DUF927"/>
</dbReference>
<name>A0A7W6S237_9PROT</name>
<proteinExistence type="predicted"/>
<evidence type="ECO:0000259" key="2">
    <source>
        <dbReference type="Pfam" id="PF06048"/>
    </source>
</evidence>
<feature type="region of interest" description="Disordered" evidence="1">
    <location>
        <begin position="232"/>
        <end position="252"/>
    </location>
</feature>
<reference evidence="3 4" key="1">
    <citation type="submission" date="2020-08" db="EMBL/GenBank/DDBJ databases">
        <title>Genome sequencing of Purple Non-Sulfur Bacteria from various extreme environments.</title>
        <authorList>
            <person name="Mayer M."/>
        </authorList>
    </citation>
    <scope>NUCLEOTIDE SEQUENCE [LARGE SCALE GENOMIC DNA]</scope>
    <source>
        <strain evidence="3 4">JA135</strain>
    </source>
</reference>
<feature type="domain" description="DUF927" evidence="2">
    <location>
        <begin position="264"/>
        <end position="537"/>
    </location>
</feature>
<dbReference type="Pfam" id="PF06048">
    <property type="entry name" value="DUF927"/>
    <property type="match status" value="1"/>
</dbReference>
<feature type="compositionally biased region" description="Basic and acidic residues" evidence="1">
    <location>
        <begin position="14"/>
        <end position="30"/>
    </location>
</feature>
<dbReference type="Proteomes" id="UP000555728">
    <property type="component" value="Unassembled WGS sequence"/>
</dbReference>